<dbReference type="EMBL" id="SZNQ01000003">
    <property type="protein sequence ID" value="TKS96126.1"/>
    <property type="molecule type" value="Genomic_DNA"/>
</dbReference>
<name>A0A4U5W3X2_STRLS</name>
<evidence type="ECO:0000313" key="1">
    <source>
        <dbReference type="EMBL" id="TKS96126.1"/>
    </source>
</evidence>
<comment type="caution">
    <text evidence="1">The sequence shown here is derived from an EMBL/GenBank/DDBJ whole genome shotgun (WGS) entry which is preliminary data.</text>
</comment>
<dbReference type="AlphaFoldDB" id="A0A4U5W3X2"/>
<reference evidence="1 2" key="1">
    <citation type="submission" date="2019-04" db="EMBL/GenBank/DDBJ databases">
        <title>Streptomyces lasaliensis sp. nov., an Actinomycete isolated from soil which produces the polyether antibiotic lasalocid.</title>
        <authorList>
            <person name="Erwin G."/>
            <person name="Haber C."/>
        </authorList>
    </citation>
    <scope>NUCLEOTIDE SEQUENCE [LARGE SCALE GENOMIC DNA]</scope>
    <source>
        <strain evidence="1 2">X-537</strain>
    </source>
</reference>
<keyword evidence="2" id="KW-1185">Reference proteome</keyword>
<sequence length="183" mass="20783">MNNPNVDPHSTRQCLGCQGQVPDVEGPVHPYMRASPGCWQWYGELLSEWLTPAAPLELRMLHVDCFAAQHPAGAENDRRQNQSVAVHLTALCLFHEYGIAADRIPYYRKRTSQAVLPRLGLPDWPHLREPDFSGTITVSDLYHDRRTGETRLGVAWPRDCWQAWAPHHSTVRRWAEAVLEGTA</sequence>
<protein>
    <submittedName>
        <fullName evidence="1">Uncharacterized protein</fullName>
    </submittedName>
</protein>
<dbReference type="InterPro" id="IPR045990">
    <property type="entry name" value="DUF5946"/>
</dbReference>
<gene>
    <name evidence="1" type="ORF">E4U91_35740</name>
</gene>
<dbReference type="Proteomes" id="UP000305929">
    <property type="component" value="Unassembled WGS sequence"/>
</dbReference>
<dbReference type="RefSeq" id="WP_137311234.1">
    <property type="nucleotide sequence ID" value="NZ_SZNQ01000003.1"/>
</dbReference>
<dbReference type="OrthoDB" id="531380at2"/>
<organism evidence="1 2">
    <name type="scientific">Streptomyces lasalocidi</name>
    <name type="common">Streptomyces lasaliensis</name>
    <dbReference type="NCBI Taxonomy" id="324833"/>
    <lineage>
        <taxon>Bacteria</taxon>
        <taxon>Bacillati</taxon>
        <taxon>Actinomycetota</taxon>
        <taxon>Actinomycetes</taxon>
        <taxon>Kitasatosporales</taxon>
        <taxon>Streptomycetaceae</taxon>
        <taxon>Streptomyces</taxon>
    </lineage>
</organism>
<evidence type="ECO:0000313" key="2">
    <source>
        <dbReference type="Proteomes" id="UP000305929"/>
    </source>
</evidence>
<dbReference type="Pfam" id="PF19371">
    <property type="entry name" value="DUF5946"/>
    <property type="match status" value="1"/>
</dbReference>
<accession>A0A4U5W3X2</accession>
<proteinExistence type="predicted"/>